<dbReference type="GO" id="GO:0008758">
    <property type="term" value="F:UDP-2,3-diacylglucosamine hydrolase activity"/>
    <property type="evidence" value="ECO:0007669"/>
    <property type="project" value="TreeGrafter"/>
</dbReference>
<feature type="domain" description="Calcineurin-like phosphoesterase" evidence="2">
    <location>
        <begin position="71"/>
        <end position="237"/>
    </location>
</feature>
<keyword evidence="1" id="KW-1133">Transmembrane helix</keyword>
<dbReference type="Pfam" id="PF00149">
    <property type="entry name" value="Metallophos"/>
    <property type="match status" value="1"/>
</dbReference>
<dbReference type="InterPro" id="IPR004843">
    <property type="entry name" value="Calcineurin-like_PHP"/>
</dbReference>
<dbReference type="PANTHER" id="PTHR31302:SF25">
    <property type="entry name" value="PHOSPHOESTERASE"/>
    <property type="match status" value="1"/>
</dbReference>
<dbReference type="EMBL" id="AEBR01000024">
    <property type="protein sequence ID" value="EFM83515.1"/>
    <property type="molecule type" value="Genomic_DNA"/>
</dbReference>
<dbReference type="InterPro" id="IPR051158">
    <property type="entry name" value="Metallophosphoesterase_sf"/>
</dbReference>
<dbReference type="GO" id="GO:0009245">
    <property type="term" value="P:lipid A biosynthetic process"/>
    <property type="evidence" value="ECO:0007669"/>
    <property type="project" value="TreeGrafter"/>
</dbReference>
<feature type="transmembrane region" description="Helical" evidence="1">
    <location>
        <begin position="27"/>
        <end position="47"/>
    </location>
</feature>
<dbReference type="CDD" id="cd07385">
    <property type="entry name" value="MPP_YkuE_C"/>
    <property type="match status" value="1"/>
</dbReference>
<dbReference type="InterPro" id="IPR029052">
    <property type="entry name" value="Metallo-depent_PP-like"/>
</dbReference>
<dbReference type="AlphaFoldDB" id="A0A125W849"/>
<proteinExistence type="predicted"/>
<name>A0A125W849_ENTFL</name>
<dbReference type="Proteomes" id="UP000004846">
    <property type="component" value="Unassembled WGS sequence"/>
</dbReference>
<dbReference type="Gene3D" id="3.60.21.10">
    <property type="match status" value="1"/>
</dbReference>
<dbReference type="GeneID" id="60893621"/>
<evidence type="ECO:0000256" key="1">
    <source>
        <dbReference type="SAM" id="Phobius"/>
    </source>
</evidence>
<evidence type="ECO:0000313" key="4">
    <source>
        <dbReference type="Proteomes" id="UP000004846"/>
    </source>
</evidence>
<sequence>MVKKIFLYTKSSEIKEKKGASDVVKKIGLSIMLLFFFLIIALPIYAWKIEPNLVHVNQVTLGKKNQREPLNVVQLSDIQVSEFYETKRLDKVIKKVNREKPDIIVFTGDLFDNYAKNPQQKEPMIEKLKQLQATIGKYAVWGNHDYGGGASAVYDEVMEASGFTVMKNQGETVTLADGRRLFIGGLDDSLLGNPSVSETLSYRETYDYALLMTHEPDVADAFIGTGTQLVLAGHSHGGQIWIPFYPITNVLAEKYTRGLYQLDQETQLYVNTGLGTTAIHARFGVIPEITHFTIYI</sequence>
<accession>A0A125W849</accession>
<evidence type="ECO:0000259" key="2">
    <source>
        <dbReference type="Pfam" id="PF00149"/>
    </source>
</evidence>
<dbReference type="HOGENOM" id="CLU_025443_3_2_9"/>
<dbReference type="GO" id="GO:0016020">
    <property type="term" value="C:membrane"/>
    <property type="evidence" value="ECO:0007669"/>
    <property type="project" value="GOC"/>
</dbReference>
<dbReference type="RefSeq" id="WP_002402044.1">
    <property type="nucleotide sequence ID" value="NZ_GL454430.1"/>
</dbReference>
<comment type="caution">
    <text evidence="3">The sequence shown here is derived from an EMBL/GenBank/DDBJ whole genome shotgun (WGS) entry which is preliminary data.</text>
</comment>
<reference evidence="4" key="1">
    <citation type="submission" date="2010-07" db="EMBL/GenBank/DDBJ databases">
        <authorList>
            <person name="Weinstock G."/>
            <person name="Sodergren E."/>
            <person name="Clifton S."/>
            <person name="Fulton L."/>
            <person name="Fulton B."/>
            <person name="Courtney L."/>
            <person name="Fronick C."/>
            <person name="Harrison M."/>
            <person name="Strong C."/>
            <person name="Farmer C."/>
            <person name="Delahaunty K."/>
            <person name="Markovic C."/>
            <person name="Hall O."/>
            <person name="Minx P."/>
            <person name="Tomlinson C."/>
            <person name="Mitreva M."/>
            <person name="Hou S."/>
            <person name="Chen J."/>
            <person name="Wollam A."/>
            <person name="Pepin K.H."/>
            <person name="Johnson M."/>
            <person name="Bhonagiri V."/>
            <person name="Zhang X."/>
            <person name="Suruliraj S."/>
            <person name="Warren W."/>
            <person name="Chinwalla A."/>
            <person name="Mardis E.R."/>
            <person name="Wilson R.K."/>
        </authorList>
    </citation>
    <scope>NUCLEOTIDE SEQUENCE [LARGE SCALE GENOMIC DNA]</scope>
    <source>
        <strain evidence="4">TX4248</strain>
    </source>
</reference>
<keyword evidence="1" id="KW-0472">Membrane</keyword>
<dbReference type="PANTHER" id="PTHR31302">
    <property type="entry name" value="TRANSMEMBRANE PROTEIN WITH METALLOPHOSPHOESTERASE DOMAIN-RELATED"/>
    <property type="match status" value="1"/>
</dbReference>
<protein>
    <submittedName>
        <fullName evidence="3">Ser/Thr phosphatase family protein</fullName>
    </submittedName>
</protein>
<organism evidence="3 4">
    <name type="scientific">Enterococcus faecalis TX4248</name>
    <dbReference type="NCBI Taxonomy" id="749495"/>
    <lineage>
        <taxon>Bacteria</taxon>
        <taxon>Bacillati</taxon>
        <taxon>Bacillota</taxon>
        <taxon>Bacilli</taxon>
        <taxon>Lactobacillales</taxon>
        <taxon>Enterococcaceae</taxon>
        <taxon>Enterococcus</taxon>
    </lineage>
</organism>
<dbReference type="SUPFAM" id="SSF56300">
    <property type="entry name" value="Metallo-dependent phosphatases"/>
    <property type="match status" value="1"/>
</dbReference>
<evidence type="ECO:0000313" key="3">
    <source>
        <dbReference type="EMBL" id="EFM83515.1"/>
    </source>
</evidence>
<keyword evidence="1" id="KW-0812">Transmembrane</keyword>
<gene>
    <name evidence="3" type="ORF">HMPREF9498_00789</name>
</gene>